<dbReference type="Proteomes" id="UP001150581">
    <property type="component" value="Unassembled WGS sequence"/>
</dbReference>
<protein>
    <submittedName>
        <fullName evidence="1">Uncharacterized protein</fullName>
    </submittedName>
</protein>
<keyword evidence="2" id="KW-1185">Reference proteome</keyword>
<gene>
    <name evidence="1" type="ORF">LPJ66_009767</name>
</gene>
<comment type="caution">
    <text evidence="1">The sequence shown here is derived from an EMBL/GenBank/DDBJ whole genome shotgun (WGS) entry which is preliminary data.</text>
</comment>
<dbReference type="EMBL" id="JANBPG010002332">
    <property type="protein sequence ID" value="KAJ1886162.1"/>
    <property type="molecule type" value="Genomic_DNA"/>
</dbReference>
<proteinExistence type="predicted"/>
<evidence type="ECO:0000313" key="2">
    <source>
        <dbReference type="Proteomes" id="UP001150581"/>
    </source>
</evidence>
<accession>A0ACC1I6K8</accession>
<evidence type="ECO:0000313" key="1">
    <source>
        <dbReference type="EMBL" id="KAJ1886162.1"/>
    </source>
</evidence>
<name>A0ACC1I6K8_9FUNG</name>
<sequence>MHRHSETSDANCGNNVDLHTVAPASLYSQEKDHTSEVASIADTAESYPSRCESPLLPMGQDAACRIDPDRLSQQLGKPGNRQSQYSMVYKNYDIRDDDEDDTQNRVEEVSGKHPRSATMAGSSLRGSKHGLLPSGALSRYQMRRSRTLIGSKTYRNDGSSNGGGSSSSAAGAAVGQTSPVRELSSKLKSACRKLNPKRLTRHGHHQADHASSAGAPADPSHDTIPTDTMEFVSAFAHDRAVK</sequence>
<reference evidence="1" key="1">
    <citation type="submission" date="2022-07" db="EMBL/GenBank/DDBJ databases">
        <title>Phylogenomic reconstructions and comparative analyses of Kickxellomycotina fungi.</title>
        <authorList>
            <person name="Reynolds N.K."/>
            <person name="Stajich J.E."/>
            <person name="Barry K."/>
            <person name="Grigoriev I.V."/>
            <person name="Crous P."/>
            <person name="Smith M.E."/>
        </authorList>
    </citation>
    <scope>NUCLEOTIDE SEQUENCE</scope>
    <source>
        <strain evidence="1">Benny 63K</strain>
    </source>
</reference>
<organism evidence="1 2">
    <name type="scientific">Kickxella alabastrina</name>
    <dbReference type="NCBI Taxonomy" id="61397"/>
    <lineage>
        <taxon>Eukaryota</taxon>
        <taxon>Fungi</taxon>
        <taxon>Fungi incertae sedis</taxon>
        <taxon>Zoopagomycota</taxon>
        <taxon>Kickxellomycotina</taxon>
        <taxon>Kickxellomycetes</taxon>
        <taxon>Kickxellales</taxon>
        <taxon>Kickxellaceae</taxon>
        <taxon>Kickxella</taxon>
    </lineage>
</organism>